<keyword evidence="4" id="KW-0472">Membrane</keyword>
<comment type="similarity">
    <text evidence="5">Belongs to the ROH1 family.</text>
</comment>
<comment type="caution">
    <text evidence="6">The sequence shown here is derived from an EMBL/GenBank/DDBJ whole genome shotgun (WGS) entry which is preliminary data.</text>
</comment>
<dbReference type="Pfam" id="PF05633">
    <property type="entry name" value="ROH1-like"/>
    <property type="match status" value="1"/>
</dbReference>
<proteinExistence type="inferred from homology"/>
<keyword evidence="2" id="KW-0812">Transmembrane</keyword>
<dbReference type="PANTHER" id="PTHR31509">
    <property type="entry name" value="BPS1-LIKE PROTEIN"/>
    <property type="match status" value="1"/>
</dbReference>
<dbReference type="GO" id="GO:0016020">
    <property type="term" value="C:membrane"/>
    <property type="evidence" value="ECO:0007669"/>
    <property type="project" value="UniProtKB-SubCell"/>
</dbReference>
<accession>A0A834HF50</accession>
<organism evidence="6 7">
    <name type="scientific">Rhododendron simsii</name>
    <name type="common">Sims's rhododendron</name>
    <dbReference type="NCBI Taxonomy" id="118357"/>
    <lineage>
        <taxon>Eukaryota</taxon>
        <taxon>Viridiplantae</taxon>
        <taxon>Streptophyta</taxon>
        <taxon>Embryophyta</taxon>
        <taxon>Tracheophyta</taxon>
        <taxon>Spermatophyta</taxon>
        <taxon>Magnoliopsida</taxon>
        <taxon>eudicotyledons</taxon>
        <taxon>Gunneridae</taxon>
        <taxon>Pentapetalae</taxon>
        <taxon>asterids</taxon>
        <taxon>Ericales</taxon>
        <taxon>Ericaceae</taxon>
        <taxon>Ericoideae</taxon>
        <taxon>Rhodoreae</taxon>
        <taxon>Rhododendron</taxon>
    </lineage>
</organism>
<name>A0A834HF50_RHOSS</name>
<evidence type="ECO:0000256" key="1">
    <source>
        <dbReference type="ARBA" id="ARBA00004167"/>
    </source>
</evidence>
<comment type="subcellular location">
    <subcellularLocation>
        <location evidence="1">Membrane</location>
        <topology evidence="1">Single-pass membrane protein</topology>
    </subcellularLocation>
</comment>
<sequence>MNGFNLPSSSSEREYEWVQSDIITLFSSSSFFFNLFPTPVMANRWCQNMSEAVNITMSRQQDPQRPLFLFGNPFKMLLRKGSYLSPRLLALLNDFELALAERLMNLKPKDKEDVLSLSWMGSAMELLCQTHTDIKTIITKLELPVCDWDDKWIDAYFDDSVKLLDICNAFSSELTRLNQGNLLLQCALHKMDAHDSERFLKARSSLDGWRRHISSKNPRLGNCFPNLDNLIGTLNRPKVKNSDKGKVLMRTMYGVKVVTVFVSSIFVAAFSGSANKLVDIQGLETCLWADAFTDVQAYINGESRNMLSSGRVTVLKELESVDTSVKKLLPMIQEGVDPIEAEAVQNSASDLGKRAAKLSQGLDLLVEQVDGFFQILLSGRDTLLCNLRMVSSAPDIKQESRQGQAVKS</sequence>
<evidence type="ECO:0008006" key="8">
    <source>
        <dbReference type="Google" id="ProtNLM"/>
    </source>
</evidence>
<dbReference type="EMBL" id="WJXA01000001">
    <property type="protein sequence ID" value="KAF7153421.1"/>
    <property type="molecule type" value="Genomic_DNA"/>
</dbReference>
<evidence type="ECO:0000256" key="4">
    <source>
        <dbReference type="ARBA" id="ARBA00023136"/>
    </source>
</evidence>
<keyword evidence="7" id="KW-1185">Reference proteome</keyword>
<gene>
    <name evidence="6" type="ORF">RHSIM_Rhsim01G0164900</name>
</gene>
<dbReference type="Proteomes" id="UP000626092">
    <property type="component" value="Unassembled WGS sequence"/>
</dbReference>
<evidence type="ECO:0000256" key="3">
    <source>
        <dbReference type="ARBA" id="ARBA00022989"/>
    </source>
</evidence>
<dbReference type="AlphaFoldDB" id="A0A834HF50"/>
<dbReference type="InterPro" id="IPR008511">
    <property type="entry name" value="ROH1-like"/>
</dbReference>
<evidence type="ECO:0000313" key="6">
    <source>
        <dbReference type="EMBL" id="KAF7153421.1"/>
    </source>
</evidence>
<protein>
    <recommendedName>
        <fullName evidence="8">BPS1-like protein</fullName>
    </recommendedName>
</protein>
<evidence type="ECO:0000256" key="2">
    <source>
        <dbReference type="ARBA" id="ARBA00022692"/>
    </source>
</evidence>
<reference evidence="6" key="1">
    <citation type="submission" date="2019-11" db="EMBL/GenBank/DDBJ databases">
        <authorList>
            <person name="Liu Y."/>
            <person name="Hou J."/>
            <person name="Li T.-Q."/>
            <person name="Guan C.-H."/>
            <person name="Wu X."/>
            <person name="Wu H.-Z."/>
            <person name="Ling F."/>
            <person name="Zhang R."/>
            <person name="Shi X.-G."/>
            <person name="Ren J.-P."/>
            <person name="Chen E.-F."/>
            <person name="Sun J.-M."/>
        </authorList>
    </citation>
    <scope>NUCLEOTIDE SEQUENCE</scope>
    <source>
        <strain evidence="6">Adult_tree_wgs_1</strain>
        <tissue evidence="6">Leaves</tissue>
    </source>
</reference>
<keyword evidence="3" id="KW-1133">Transmembrane helix</keyword>
<evidence type="ECO:0000313" key="7">
    <source>
        <dbReference type="Proteomes" id="UP000626092"/>
    </source>
</evidence>
<dbReference type="OrthoDB" id="694709at2759"/>
<evidence type="ECO:0000256" key="5">
    <source>
        <dbReference type="ARBA" id="ARBA00035114"/>
    </source>
</evidence>